<reference evidence="2" key="1">
    <citation type="journal article" date="2023" name="Insect Mol. Biol.">
        <title>Genome sequencing provides insights into the evolution of gene families encoding plant cell wall-degrading enzymes in longhorned beetles.</title>
        <authorList>
            <person name="Shin N.R."/>
            <person name="Okamura Y."/>
            <person name="Kirsch R."/>
            <person name="Pauchet Y."/>
        </authorList>
    </citation>
    <scope>NUCLEOTIDE SEQUENCE</scope>
    <source>
        <strain evidence="2">AMC_N1</strain>
    </source>
</reference>
<keyword evidence="1" id="KW-0812">Transmembrane</keyword>
<name>A0AAV8YXZ6_9CUCU</name>
<dbReference type="EMBL" id="JAPWTK010000027">
    <property type="protein sequence ID" value="KAJ8956889.1"/>
    <property type="molecule type" value="Genomic_DNA"/>
</dbReference>
<proteinExistence type="predicted"/>
<keyword evidence="3" id="KW-1185">Reference proteome</keyword>
<evidence type="ECO:0000313" key="2">
    <source>
        <dbReference type="EMBL" id="KAJ8956889.1"/>
    </source>
</evidence>
<evidence type="ECO:0000313" key="3">
    <source>
        <dbReference type="Proteomes" id="UP001162162"/>
    </source>
</evidence>
<feature type="transmembrane region" description="Helical" evidence="1">
    <location>
        <begin position="165"/>
        <end position="188"/>
    </location>
</feature>
<comment type="caution">
    <text evidence="2">The sequence shown here is derived from an EMBL/GenBank/DDBJ whole genome shotgun (WGS) entry which is preliminary data.</text>
</comment>
<protein>
    <submittedName>
        <fullName evidence="2">Uncharacterized protein</fullName>
    </submittedName>
</protein>
<organism evidence="2 3">
    <name type="scientific">Aromia moschata</name>
    <dbReference type="NCBI Taxonomy" id="1265417"/>
    <lineage>
        <taxon>Eukaryota</taxon>
        <taxon>Metazoa</taxon>
        <taxon>Ecdysozoa</taxon>
        <taxon>Arthropoda</taxon>
        <taxon>Hexapoda</taxon>
        <taxon>Insecta</taxon>
        <taxon>Pterygota</taxon>
        <taxon>Neoptera</taxon>
        <taxon>Endopterygota</taxon>
        <taxon>Coleoptera</taxon>
        <taxon>Polyphaga</taxon>
        <taxon>Cucujiformia</taxon>
        <taxon>Chrysomeloidea</taxon>
        <taxon>Cerambycidae</taxon>
        <taxon>Cerambycinae</taxon>
        <taxon>Callichromatini</taxon>
        <taxon>Aromia</taxon>
    </lineage>
</organism>
<keyword evidence="1" id="KW-1133">Transmembrane helix</keyword>
<keyword evidence="1" id="KW-0472">Membrane</keyword>
<evidence type="ECO:0000256" key="1">
    <source>
        <dbReference type="SAM" id="Phobius"/>
    </source>
</evidence>
<sequence>MCIPSDEYGRDVLKIIDDLQLQNHNSLIVLMEVSTLPQWIYFFDNPTDKWDANNTNVSDNTTFATKKNVLIFANTDTVHLDLESYVVESVKKTVFALKTGSELGFGFTLGDFRYNDSLRPLLFVRGNGSTGFSVEKAAEDLEEWSLKHKQLDECDDCRSDLEKSLSVLVILGCSCLFVCVILAAAALARNQLVKKRGVEGHLQGAADRDGFRLPPDRRQS</sequence>
<gene>
    <name evidence="2" type="ORF">NQ318_014306</name>
</gene>
<dbReference type="AlphaFoldDB" id="A0AAV8YXZ6"/>
<accession>A0AAV8YXZ6</accession>
<dbReference type="Proteomes" id="UP001162162">
    <property type="component" value="Unassembled WGS sequence"/>
</dbReference>